<dbReference type="EMBL" id="CP002352">
    <property type="protein sequence ID" value="ADV44499.1"/>
    <property type="molecule type" value="Genomic_DNA"/>
</dbReference>
<organism evidence="1 2">
    <name type="scientific">Bacteroides helcogenes (strain ATCC 35417 / DSM 20613 / JCM 6297 / CCUG 15421 / P 36-108)</name>
    <dbReference type="NCBI Taxonomy" id="693979"/>
    <lineage>
        <taxon>Bacteria</taxon>
        <taxon>Pseudomonadati</taxon>
        <taxon>Bacteroidota</taxon>
        <taxon>Bacteroidia</taxon>
        <taxon>Bacteroidales</taxon>
        <taxon>Bacteroidaceae</taxon>
        <taxon>Bacteroides</taxon>
    </lineage>
</organism>
<proteinExistence type="predicted"/>
<reference key="1">
    <citation type="submission" date="2010-11" db="EMBL/GenBank/DDBJ databases">
        <title>The complete genome of Bacteroides helcogenes P 36-108.</title>
        <authorList>
            <consortium name="US DOE Joint Genome Institute (JGI-PGF)"/>
            <person name="Lucas S."/>
            <person name="Copeland A."/>
            <person name="Lapidus A."/>
            <person name="Bruce D."/>
            <person name="Goodwin L."/>
            <person name="Pitluck S."/>
            <person name="Kyrpides N."/>
            <person name="Mavromatis K."/>
            <person name="Ivanova N."/>
            <person name="Zeytun A."/>
            <person name="Brettin T."/>
            <person name="Detter J.C."/>
            <person name="Tapia R."/>
            <person name="Han C."/>
            <person name="Land M."/>
            <person name="Hauser L."/>
            <person name="Markowitz V."/>
            <person name="Cheng J.-F."/>
            <person name="Hugenholtz P."/>
            <person name="Woyke T."/>
            <person name="Wu D."/>
            <person name="Gronow S."/>
            <person name="Wellnitz S."/>
            <person name="Brambilla E."/>
            <person name="Klenk H.-P."/>
            <person name="Eisen J.A."/>
        </authorList>
    </citation>
    <scope>NUCLEOTIDE SEQUENCE</scope>
    <source>
        <strain>P 36-108</strain>
    </source>
</reference>
<dbReference type="KEGG" id="bhl:Bache_2537"/>
<keyword evidence="2" id="KW-1185">Reference proteome</keyword>
<reference evidence="1 2" key="2">
    <citation type="journal article" date="2011" name="Stand. Genomic Sci.">
        <title>Complete genome sequence of Bacteroides helcogenes type strain (P 36-108).</title>
        <authorList>
            <person name="Pati A."/>
            <person name="Gronow S."/>
            <person name="Zeytun A."/>
            <person name="Lapidus A."/>
            <person name="Nolan M."/>
            <person name="Hammon N."/>
            <person name="Deshpande S."/>
            <person name="Cheng J.F."/>
            <person name="Tapia R."/>
            <person name="Han C."/>
            <person name="Goodwin L."/>
            <person name="Pitluck S."/>
            <person name="Liolios K."/>
            <person name="Pagani I."/>
            <person name="Ivanova N."/>
            <person name="Mavromatis K."/>
            <person name="Chen A."/>
            <person name="Palaniappan K."/>
            <person name="Land M."/>
            <person name="Hauser L."/>
            <person name="Chang Y.J."/>
            <person name="Jeffries C.D."/>
            <person name="Detter J.C."/>
            <person name="Brambilla E."/>
            <person name="Rohde M."/>
            <person name="Goker M."/>
            <person name="Woyke T."/>
            <person name="Bristow J."/>
            <person name="Eisen J.A."/>
            <person name="Markowitz V."/>
            <person name="Hugenholtz P."/>
            <person name="Kyrpides N.C."/>
            <person name="Klenk H.P."/>
            <person name="Lucas S."/>
        </authorList>
    </citation>
    <scope>NUCLEOTIDE SEQUENCE [LARGE SCALE GENOMIC DNA]</scope>
    <source>
        <strain evidence="2">ATCC 35417 / DSM 20613 / JCM 6297 / CCUG 15421 / P 36-108</strain>
    </source>
</reference>
<dbReference type="PATRIC" id="fig|693979.3.peg.2658"/>
<dbReference type="AlphaFoldDB" id="E6SVD3"/>
<gene>
    <name evidence="1" type="ordered locus">Bache_2537</name>
</gene>
<dbReference type="RefSeq" id="WP_013548087.1">
    <property type="nucleotide sequence ID" value="NC_014933.1"/>
</dbReference>
<evidence type="ECO:0000313" key="2">
    <source>
        <dbReference type="Proteomes" id="UP000008630"/>
    </source>
</evidence>
<sequence>MASFGGINVTVLVIGSGTGMGKQLLDKQDIDVKSGEIIDIQEDYTKDLLWGNTGAITAGSPSHFGITLKHMLSRIRIRVVCEMGLLTVYNDSKHGGYQPTERDTVCRKCITFYSPHSFDDKRYTDPFSYIDDSYTQ</sequence>
<dbReference type="HOGENOM" id="CLU_1871307_0_0_10"/>
<evidence type="ECO:0000313" key="1">
    <source>
        <dbReference type="EMBL" id="ADV44499.1"/>
    </source>
</evidence>
<name>E6SVD3_BACT6</name>
<protein>
    <submittedName>
        <fullName evidence="1">Uncharacterized protein</fullName>
    </submittedName>
</protein>
<dbReference type="Proteomes" id="UP000008630">
    <property type="component" value="Chromosome"/>
</dbReference>
<accession>E6SVD3</accession>